<dbReference type="SUPFAM" id="SSF55174">
    <property type="entry name" value="Alpha-L RNA-binding motif"/>
    <property type="match status" value="1"/>
</dbReference>
<dbReference type="PANTHER" id="PTHR47683">
    <property type="entry name" value="PSEUDOURIDINE SYNTHASE FAMILY PROTEIN-RELATED"/>
    <property type="match status" value="1"/>
</dbReference>
<feature type="domain" description="RNA-binding S4" evidence="5">
    <location>
        <begin position="14"/>
        <end position="78"/>
    </location>
</feature>
<dbReference type="CDD" id="cd00165">
    <property type="entry name" value="S4"/>
    <property type="match status" value="1"/>
</dbReference>
<organism evidence="6 7">
    <name type="scientific">Chlorobium limicola (strain DSM 245 / NBRC 103803 / 6330)</name>
    <dbReference type="NCBI Taxonomy" id="290315"/>
    <lineage>
        <taxon>Bacteria</taxon>
        <taxon>Pseudomonadati</taxon>
        <taxon>Chlorobiota</taxon>
        <taxon>Chlorobiia</taxon>
        <taxon>Chlorobiales</taxon>
        <taxon>Chlorobiaceae</taxon>
        <taxon>Chlorobium/Pelodictyon group</taxon>
        <taxon>Chlorobium</taxon>
    </lineage>
</organism>
<proteinExistence type="inferred from homology"/>
<dbReference type="CDD" id="cd02870">
    <property type="entry name" value="PseudoU_synth_RsuA_like"/>
    <property type="match status" value="1"/>
</dbReference>
<dbReference type="OrthoDB" id="9807213at2"/>
<dbReference type="GO" id="GO:0120159">
    <property type="term" value="F:rRNA pseudouridine synthase activity"/>
    <property type="evidence" value="ECO:0007669"/>
    <property type="project" value="UniProtKB-ARBA"/>
</dbReference>
<dbReference type="InterPro" id="IPR042092">
    <property type="entry name" value="PsdUridine_s_RsuA/RluB/E/F_cat"/>
</dbReference>
<dbReference type="NCBIfam" id="TIGR00093">
    <property type="entry name" value="pseudouridine synthase"/>
    <property type="match status" value="1"/>
</dbReference>
<dbReference type="InterPro" id="IPR036986">
    <property type="entry name" value="S4_RNA-bd_sf"/>
</dbReference>
<dbReference type="PANTHER" id="PTHR47683:SF2">
    <property type="entry name" value="RNA-BINDING S4 DOMAIN-CONTAINING PROTEIN"/>
    <property type="match status" value="1"/>
</dbReference>
<dbReference type="AlphaFoldDB" id="B3EFR7"/>
<dbReference type="Proteomes" id="UP000008841">
    <property type="component" value="Chromosome"/>
</dbReference>
<accession>B3EFR7</accession>
<dbReference type="GO" id="GO:0000455">
    <property type="term" value="P:enzyme-directed rRNA pseudouridine synthesis"/>
    <property type="evidence" value="ECO:0007669"/>
    <property type="project" value="UniProtKB-ARBA"/>
</dbReference>
<reference evidence="6 7" key="1">
    <citation type="submission" date="2008-05" db="EMBL/GenBank/DDBJ databases">
        <title>Complete sequence of Chlorobium limicola DSM 245.</title>
        <authorList>
            <consortium name="US DOE Joint Genome Institute"/>
            <person name="Lucas S."/>
            <person name="Copeland A."/>
            <person name="Lapidus A."/>
            <person name="Glavina del Rio T."/>
            <person name="Dalin E."/>
            <person name="Tice H."/>
            <person name="Bruce D."/>
            <person name="Goodwin L."/>
            <person name="Pitluck S."/>
            <person name="Schmutz J."/>
            <person name="Larimer F."/>
            <person name="Land M."/>
            <person name="Hauser L."/>
            <person name="Kyrpides N."/>
            <person name="Ovchinnikova G."/>
            <person name="Zhao F."/>
            <person name="Li T."/>
            <person name="Liu Z."/>
            <person name="Overmann J."/>
            <person name="Bryant D.A."/>
            <person name="Richardson P."/>
        </authorList>
    </citation>
    <scope>NUCLEOTIDE SEQUENCE [LARGE SCALE GENOMIC DNA]</scope>
    <source>
        <strain evidence="7">DSM 245 / NBRC 103803 / 6330</strain>
    </source>
</reference>
<dbReference type="KEGG" id="cli:Clim_1997"/>
<name>B3EFR7_CHLL2</name>
<evidence type="ECO:0000256" key="2">
    <source>
        <dbReference type="ARBA" id="ARBA00023235"/>
    </source>
</evidence>
<dbReference type="InterPro" id="IPR020094">
    <property type="entry name" value="TruA/RsuA/RluB/E/F_N"/>
</dbReference>
<protein>
    <recommendedName>
        <fullName evidence="4">Pseudouridine synthase</fullName>
        <ecNumber evidence="4">5.4.99.-</ecNumber>
    </recommendedName>
</protein>
<dbReference type="PROSITE" id="PS50889">
    <property type="entry name" value="S4"/>
    <property type="match status" value="1"/>
</dbReference>
<evidence type="ECO:0000259" key="5">
    <source>
        <dbReference type="SMART" id="SM00363"/>
    </source>
</evidence>
<keyword evidence="3" id="KW-0694">RNA-binding</keyword>
<dbReference type="InterPro" id="IPR020103">
    <property type="entry name" value="PsdUridine_synth_cat_dom_sf"/>
</dbReference>
<dbReference type="InterPro" id="IPR002942">
    <property type="entry name" value="S4_RNA-bd"/>
</dbReference>
<comment type="similarity">
    <text evidence="1 4">Belongs to the pseudouridine synthase RsuA family.</text>
</comment>
<evidence type="ECO:0000313" key="7">
    <source>
        <dbReference type="Proteomes" id="UP000008841"/>
    </source>
</evidence>
<dbReference type="InterPro" id="IPR000748">
    <property type="entry name" value="PsdUridine_synth_RsuA/RluB/E/F"/>
</dbReference>
<dbReference type="InterPro" id="IPR006145">
    <property type="entry name" value="PsdUridine_synth_RsuA/RluA"/>
</dbReference>
<dbReference type="STRING" id="290315.Clim_1997"/>
<dbReference type="EMBL" id="CP001097">
    <property type="protein sequence ID" value="ACD91029.1"/>
    <property type="molecule type" value="Genomic_DNA"/>
</dbReference>
<dbReference type="Pfam" id="PF00849">
    <property type="entry name" value="PseudoU_synth_2"/>
    <property type="match status" value="1"/>
</dbReference>
<dbReference type="EC" id="5.4.99.-" evidence="4"/>
<dbReference type="GO" id="GO:0003723">
    <property type="term" value="F:RNA binding"/>
    <property type="evidence" value="ECO:0007669"/>
    <property type="project" value="UniProtKB-KW"/>
</dbReference>
<sequence>MKKRTAENREERLVRINRYLAMCGVASRRASDQLVEAGRVMINGSIILEPGLKVDPSVDEVIVDGSMLALPEGKKVYILFNKPKNVITTNSDEKNRETVLNYISVKERIYPVGRLDRKTTGVLLLTNDGNLAHKLMHPSSNVKKEYIAVLDKKFPHTLLLQLTGGMRLKDTGEKVSPCQAKILDEGFQVWLSIHEGKNHQVRRMFETLGFEVDKLERVAYAGLKVGDLRRGEWRALDRKEIQQLFQQAGGDV</sequence>
<dbReference type="SMART" id="SM00363">
    <property type="entry name" value="S4"/>
    <property type="match status" value="1"/>
</dbReference>
<dbReference type="SUPFAM" id="SSF55120">
    <property type="entry name" value="Pseudouridine synthase"/>
    <property type="match status" value="1"/>
</dbReference>
<evidence type="ECO:0000313" key="6">
    <source>
        <dbReference type="EMBL" id="ACD91029.1"/>
    </source>
</evidence>
<dbReference type="eggNOG" id="COG1187">
    <property type="taxonomic scope" value="Bacteria"/>
</dbReference>
<gene>
    <name evidence="6" type="ordered locus">Clim_1997</name>
</gene>
<dbReference type="Gene3D" id="3.30.70.580">
    <property type="entry name" value="Pseudouridine synthase I, catalytic domain, N-terminal subdomain"/>
    <property type="match status" value="1"/>
</dbReference>
<keyword evidence="2 4" id="KW-0413">Isomerase</keyword>
<dbReference type="InterPro" id="IPR018496">
    <property type="entry name" value="PsdUridine_synth_RsuA/RluB_CS"/>
</dbReference>
<dbReference type="HOGENOM" id="CLU_024979_1_2_10"/>
<evidence type="ECO:0000256" key="1">
    <source>
        <dbReference type="ARBA" id="ARBA00008348"/>
    </source>
</evidence>
<evidence type="ECO:0000256" key="3">
    <source>
        <dbReference type="PROSITE-ProRule" id="PRU00182"/>
    </source>
</evidence>
<dbReference type="Gene3D" id="3.10.290.10">
    <property type="entry name" value="RNA-binding S4 domain"/>
    <property type="match status" value="1"/>
</dbReference>
<dbReference type="Gene3D" id="3.30.70.1560">
    <property type="entry name" value="Alpha-L RNA-binding motif"/>
    <property type="match status" value="1"/>
</dbReference>
<evidence type="ECO:0000256" key="4">
    <source>
        <dbReference type="RuleBase" id="RU003887"/>
    </source>
</evidence>
<dbReference type="Pfam" id="PF01479">
    <property type="entry name" value="S4"/>
    <property type="match status" value="1"/>
</dbReference>
<dbReference type="InterPro" id="IPR050343">
    <property type="entry name" value="RsuA_PseudoU_synthase"/>
</dbReference>
<dbReference type="PROSITE" id="PS01149">
    <property type="entry name" value="PSI_RSU"/>
    <property type="match status" value="1"/>
</dbReference>
<dbReference type="RefSeq" id="WP_012466898.1">
    <property type="nucleotide sequence ID" value="NC_010803.1"/>
</dbReference>